<name>A0A9D3MDL2_ANGAN</name>
<dbReference type="EMBL" id="JAFIRN010000007">
    <property type="protein sequence ID" value="KAG5845335.1"/>
    <property type="molecule type" value="Genomic_DNA"/>
</dbReference>
<gene>
    <name evidence="1" type="ORF">ANANG_G00137760</name>
</gene>
<evidence type="ECO:0000313" key="1">
    <source>
        <dbReference type="EMBL" id="KAG5845335.1"/>
    </source>
</evidence>
<dbReference type="Proteomes" id="UP001044222">
    <property type="component" value="Chromosome 7"/>
</dbReference>
<dbReference type="AlphaFoldDB" id="A0A9D3MDL2"/>
<reference evidence="1" key="1">
    <citation type="submission" date="2021-01" db="EMBL/GenBank/DDBJ databases">
        <title>A chromosome-scale assembly of European eel, Anguilla anguilla.</title>
        <authorList>
            <person name="Henkel C."/>
            <person name="Jong-Raadsen S.A."/>
            <person name="Dufour S."/>
            <person name="Weltzien F.-A."/>
            <person name="Palstra A.P."/>
            <person name="Pelster B."/>
            <person name="Spaink H.P."/>
            <person name="Van Den Thillart G.E."/>
            <person name="Jansen H."/>
            <person name="Zahm M."/>
            <person name="Klopp C."/>
            <person name="Cedric C."/>
            <person name="Louis A."/>
            <person name="Berthelot C."/>
            <person name="Parey E."/>
            <person name="Roest Crollius H."/>
            <person name="Montfort J."/>
            <person name="Robinson-Rechavi M."/>
            <person name="Bucao C."/>
            <person name="Bouchez O."/>
            <person name="Gislard M."/>
            <person name="Lluch J."/>
            <person name="Milhes M."/>
            <person name="Lampietro C."/>
            <person name="Lopez Roques C."/>
            <person name="Donnadieu C."/>
            <person name="Braasch I."/>
            <person name="Desvignes T."/>
            <person name="Postlethwait J."/>
            <person name="Bobe J."/>
            <person name="Guiguen Y."/>
            <person name="Dirks R."/>
        </authorList>
    </citation>
    <scope>NUCLEOTIDE SEQUENCE</scope>
    <source>
        <strain evidence="1">Tag_6206</strain>
        <tissue evidence="1">Liver</tissue>
    </source>
</reference>
<sequence>MCDIKMDAYWEINLQQAYGDRSGSFRVLQLQTESLGPLVYDSGHPAAKYEKWSKTEPGTRK</sequence>
<proteinExistence type="predicted"/>
<organism evidence="1 2">
    <name type="scientific">Anguilla anguilla</name>
    <name type="common">European freshwater eel</name>
    <name type="synonym">Muraena anguilla</name>
    <dbReference type="NCBI Taxonomy" id="7936"/>
    <lineage>
        <taxon>Eukaryota</taxon>
        <taxon>Metazoa</taxon>
        <taxon>Chordata</taxon>
        <taxon>Craniata</taxon>
        <taxon>Vertebrata</taxon>
        <taxon>Euteleostomi</taxon>
        <taxon>Actinopterygii</taxon>
        <taxon>Neopterygii</taxon>
        <taxon>Teleostei</taxon>
        <taxon>Anguilliformes</taxon>
        <taxon>Anguillidae</taxon>
        <taxon>Anguilla</taxon>
    </lineage>
</organism>
<accession>A0A9D3MDL2</accession>
<keyword evidence="2" id="KW-1185">Reference proteome</keyword>
<evidence type="ECO:0000313" key="2">
    <source>
        <dbReference type="Proteomes" id="UP001044222"/>
    </source>
</evidence>
<comment type="caution">
    <text evidence="1">The sequence shown here is derived from an EMBL/GenBank/DDBJ whole genome shotgun (WGS) entry which is preliminary data.</text>
</comment>
<protein>
    <submittedName>
        <fullName evidence="1">Uncharacterized protein</fullName>
    </submittedName>
</protein>